<dbReference type="Gene3D" id="2.60.40.10">
    <property type="entry name" value="Immunoglobulins"/>
    <property type="match status" value="3"/>
</dbReference>
<dbReference type="Gene3D" id="2.60.120.380">
    <property type="match status" value="1"/>
</dbReference>
<name>A0A940SM04_9BACI</name>
<dbReference type="CDD" id="cd00063">
    <property type="entry name" value="FN3"/>
    <property type="match status" value="3"/>
</dbReference>
<protein>
    <submittedName>
        <fullName evidence="3">Fibronectin type III domain-containing protein</fullName>
    </submittedName>
</protein>
<accession>A0A940SM04</accession>
<feature type="domain" description="Fibronectin type-III" evidence="2">
    <location>
        <begin position="234"/>
        <end position="320"/>
    </location>
</feature>
<comment type="caution">
    <text evidence="3">The sequence shown here is derived from an EMBL/GenBank/DDBJ whole genome shotgun (WGS) entry which is preliminary data.</text>
</comment>
<dbReference type="GO" id="GO:0016020">
    <property type="term" value="C:membrane"/>
    <property type="evidence" value="ECO:0007669"/>
    <property type="project" value="UniProtKB-SubCell"/>
</dbReference>
<dbReference type="EMBL" id="JAGIYQ010000015">
    <property type="protein sequence ID" value="MBP0726858.1"/>
    <property type="molecule type" value="Genomic_DNA"/>
</dbReference>
<evidence type="ECO:0000313" key="3">
    <source>
        <dbReference type="EMBL" id="MBP0726858.1"/>
    </source>
</evidence>
<gene>
    <name evidence="3" type="ORF">J5Y03_17005</name>
</gene>
<feature type="domain" description="Fibronectin type-III" evidence="2">
    <location>
        <begin position="67"/>
        <end position="148"/>
    </location>
</feature>
<evidence type="ECO:0000313" key="4">
    <source>
        <dbReference type="Proteomes" id="UP000682134"/>
    </source>
</evidence>
<feature type="chain" id="PRO_5037460213" evidence="1">
    <location>
        <begin position="26"/>
        <end position="604"/>
    </location>
</feature>
<dbReference type="InterPro" id="IPR036116">
    <property type="entry name" value="FN3_sf"/>
</dbReference>
<dbReference type="Proteomes" id="UP000682134">
    <property type="component" value="Unassembled WGS sequence"/>
</dbReference>
<dbReference type="InterPro" id="IPR003961">
    <property type="entry name" value="FN3_dom"/>
</dbReference>
<dbReference type="InterPro" id="IPR050713">
    <property type="entry name" value="RTP_Phos/Ushers"/>
</dbReference>
<evidence type="ECO:0000259" key="2">
    <source>
        <dbReference type="PROSITE" id="PS50853"/>
    </source>
</evidence>
<dbReference type="RefSeq" id="WP_209407197.1">
    <property type="nucleotide sequence ID" value="NZ_JAGIYQ010000015.1"/>
</dbReference>
<keyword evidence="4" id="KW-1185">Reference proteome</keyword>
<feature type="domain" description="Fibronectin type-III" evidence="2">
    <location>
        <begin position="149"/>
        <end position="230"/>
    </location>
</feature>
<dbReference type="SMART" id="SM00060">
    <property type="entry name" value="FN3"/>
    <property type="match status" value="3"/>
</dbReference>
<dbReference type="PROSITE" id="PS50853">
    <property type="entry name" value="FN3"/>
    <property type="match status" value="3"/>
</dbReference>
<reference evidence="3" key="1">
    <citation type="submission" date="2021-04" db="EMBL/GenBank/DDBJ databases">
        <title>Genome seq and assembly of Bacillus sp.</title>
        <authorList>
            <person name="Chhetri G."/>
        </authorList>
    </citation>
    <scope>NUCLEOTIDE SEQUENCE</scope>
    <source>
        <strain evidence="3">RG28</strain>
    </source>
</reference>
<proteinExistence type="predicted"/>
<dbReference type="AlphaFoldDB" id="A0A940SM04"/>
<keyword evidence="1" id="KW-0732">Signal</keyword>
<dbReference type="PANTHER" id="PTHR46957">
    <property type="entry name" value="CYTOKINE RECEPTOR"/>
    <property type="match status" value="1"/>
</dbReference>
<sequence length="604" mass="67891">MKKSSLFIFLLCIQLVFSFMSISYAQNTYRYIYDDNNRLTHLVKDDKVITKFIYDKNGNLIKKINFIPQNLTISSNSSTTVELRWDMVSEASGYFIYQNGEKLVNSIETNTVKLPVTSNTNYTFEVVAYDKFGESEKSNKITLQSKVQIPTNLKYTSITDKSVDLTWDPVSGVSGYYIYQNGTKLSNLIKTNNVKLNLSPNTDYTFEVTALNGNNESDKSNKLIIKTLPIPPSAPTGLTVNNVTSNSLTLRWNSVTGANSYYVYRKDSSTTLPYQIATTSATAVDVKDLEPSSTNTFFVKAFNGNFSQNSNEVTITMPDSENLDTFEPNDSIATAYHIEPGTIESYIWSSTDVDFYHVSPDTGVLTFTLEVEGNLDYDIYLYSKDGKLLKQSSTQLGNVKSISYNNAKASDLYIKVAGLNGSFSKINKYKLTYIYDDILVPGPDPGCDPGRICPNDGEKSVTSLLPLNEIPSMSIKSSALTKSQVAILEDLSKIGVSFERKIRAYNLLADVGKYGDIKWLLKRSKSIKDKTELGYINWTIAKLGYKYSKQNPNKSFSYVVDLLDSEDGKIQTWVRERLIELIGDSKKVDQIIKEHHEKENKTKK</sequence>
<dbReference type="PANTHER" id="PTHR46957:SF3">
    <property type="entry name" value="CYTOKINE RECEPTOR"/>
    <property type="match status" value="1"/>
</dbReference>
<evidence type="ECO:0000256" key="1">
    <source>
        <dbReference type="SAM" id="SignalP"/>
    </source>
</evidence>
<dbReference type="InterPro" id="IPR013783">
    <property type="entry name" value="Ig-like_fold"/>
</dbReference>
<dbReference type="Pfam" id="PF00041">
    <property type="entry name" value="fn3"/>
    <property type="match status" value="3"/>
</dbReference>
<feature type="signal peptide" evidence="1">
    <location>
        <begin position="1"/>
        <end position="25"/>
    </location>
</feature>
<dbReference type="SUPFAM" id="SSF49265">
    <property type="entry name" value="Fibronectin type III"/>
    <property type="match status" value="2"/>
</dbReference>
<organism evidence="3 4">
    <name type="scientific">Gottfriedia endophytica</name>
    <dbReference type="NCBI Taxonomy" id="2820819"/>
    <lineage>
        <taxon>Bacteria</taxon>
        <taxon>Bacillati</taxon>
        <taxon>Bacillota</taxon>
        <taxon>Bacilli</taxon>
        <taxon>Bacillales</taxon>
        <taxon>Bacillaceae</taxon>
        <taxon>Gottfriedia</taxon>
    </lineage>
</organism>